<dbReference type="Pfam" id="PF17811">
    <property type="entry name" value="JHD"/>
    <property type="match status" value="1"/>
</dbReference>
<keyword evidence="5" id="KW-0156">Chromatin regulator</keyword>
<evidence type="ECO:0000256" key="8">
    <source>
        <dbReference type="ARBA" id="ARBA00023004"/>
    </source>
</evidence>
<dbReference type="InterPro" id="IPR011011">
    <property type="entry name" value="Znf_FYVE_PHD"/>
</dbReference>
<keyword evidence="6" id="KW-0223">Dioxygenase</keyword>
<keyword evidence="10" id="KW-0804">Transcription</keyword>
<dbReference type="Proteomes" id="UP001224775">
    <property type="component" value="Unassembled WGS sequence"/>
</dbReference>
<evidence type="ECO:0000259" key="13">
    <source>
        <dbReference type="PROSITE" id="PS51036"/>
    </source>
</evidence>
<dbReference type="Pfam" id="PF02373">
    <property type="entry name" value="JmjC"/>
    <property type="match status" value="1"/>
</dbReference>
<evidence type="ECO:0000256" key="7">
    <source>
        <dbReference type="ARBA" id="ARBA00023002"/>
    </source>
</evidence>
<dbReference type="InterPro" id="IPR041070">
    <property type="entry name" value="JHD"/>
</dbReference>
<organism evidence="15 16">
    <name type="scientific">Skeletonema marinoi</name>
    <dbReference type="NCBI Taxonomy" id="267567"/>
    <lineage>
        <taxon>Eukaryota</taxon>
        <taxon>Sar</taxon>
        <taxon>Stramenopiles</taxon>
        <taxon>Ochrophyta</taxon>
        <taxon>Bacillariophyta</taxon>
        <taxon>Coscinodiscophyceae</taxon>
        <taxon>Thalassiosirophycidae</taxon>
        <taxon>Thalassiosirales</taxon>
        <taxon>Skeletonemataceae</taxon>
        <taxon>Skeletonema</taxon>
        <taxon>Skeletonema marinoi-dohrnii complex</taxon>
    </lineage>
</organism>
<gene>
    <name evidence="15" type="ORF">QTG54_008439</name>
</gene>
<dbReference type="GO" id="GO:0008270">
    <property type="term" value="F:zinc ion binding"/>
    <property type="evidence" value="ECO:0007669"/>
    <property type="project" value="UniProtKB-KW"/>
</dbReference>
<dbReference type="SUPFAM" id="SSF51197">
    <property type="entry name" value="Clavaminate synthase-like"/>
    <property type="match status" value="1"/>
</dbReference>
<dbReference type="Gene3D" id="1.20.58.1360">
    <property type="match status" value="1"/>
</dbReference>
<dbReference type="Gene3D" id="3.30.40.10">
    <property type="entry name" value="Zinc/RING finger domain, C3HC4 (zinc finger)"/>
    <property type="match status" value="1"/>
</dbReference>
<evidence type="ECO:0000256" key="11">
    <source>
        <dbReference type="ARBA" id="ARBA00023242"/>
    </source>
</evidence>
<evidence type="ECO:0000256" key="6">
    <source>
        <dbReference type="ARBA" id="ARBA00022964"/>
    </source>
</evidence>
<comment type="caution">
    <text evidence="15">The sequence shown here is derived from an EMBL/GenBank/DDBJ whole genome shotgun (WGS) entry which is preliminary data.</text>
</comment>
<keyword evidence="9" id="KW-0805">Transcription regulation</keyword>
<comment type="subcellular location">
    <subcellularLocation>
        <location evidence="1">Nucleus</location>
    </subcellularLocation>
</comment>
<evidence type="ECO:0000256" key="1">
    <source>
        <dbReference type="ARBA" id="ARBA00004123"/>
    </source>
</evidence>
<reference evidence="15" key="1">
    <citation type="submission" date="2023-06" db="EMBL/GenBank/DDBJ databases">
        <title>Survivors Of The Sea: Transcriptome response of Skeletonema marinoi to long-term dormancy.</title>
        <authorList>
            <person name="Pinder M.I.M."/>
            <person name="Kourtchenko O."/>
            <person name="Robertson E.K."/>
            <person name="Larsson T."/>
            <person name="Maumus F."/>
            <person name="Osuna-Cruz C.M."/>
            <person name="Vancaester E."/>
            <person name="Stenow R."/>
            <person name="Vandepoele K."/>
            <person name="Ploug H."/>
            <person name="Bruchert V."/>
            <person name="Godhe A."/>
            <person name="Topel M."/>
        </authorList>
    </citation>
    <scope>NUCLEOTIDE SEQUENCE</scope>
    <source>
        <strain evidence="15">R05AC</strain>
    </source>
</reference>
<dbReference type="PROSITE" id="PS51184">
    <property type="entry name" value="JMJC"/>
    <property type="match status" value="1"/>
</dbReference>
<dbReference type="InterPro" id="IPR002653">
    <property type="entry name" value="Znf_A20"/>
</dbReference>
<keyword evidence="8" id="KW-0408">Iron</keyword>
<keyword evidence="4" id="KW-0862">Zinc</keyword>
<protein>
    <submittedName>
        <fullName evidence="15">JmjC domain-containing protein</fullName>
    </submittedName>
</protein>
<evidence type="ECO:0000313" key="16">
    <source>
        <dbReference type="Proteomes" id="UP001224775"/>
    </source>
</evidence>
<evidence type="ECO:0000256" key="4">
    <source>
        <dbReference type="ARBA" id="ARBA00022833"/>
    </source>
</evidence>
<feature type="region of interest" description="Disordered" evidence="12">
    <location>
        <begin position="620"/>
        <end position="641"/>
    </location>
</feature>
<dbReference type="PANTHER" id="PTHR23123">
    <property type="entry name" value="PHD/F-BOX CONTAINING PROTEIN"/>
    <property type="match status" value="1"/>
</dbReference>
<dbReference type="SMART" id="SM00558">
    <property type="entry name" value="JmjC"/>
    <property type="match status" value="1"/>
</dbReference>
<dbReference type="InterPro" id="IPR003347">
    <property type="entry name" value="JmjC_dom"/>
</dbReference>
<feature type="domain" description="A20-type" evidence="13">
    <location>
        <begin position="703"/>
        <end position="738"/>
    </location>
</feature>
<dbReference type="Gene3D" id="2.60.120.650">
    <property type="entry name" value="Cupin"/>
    <property type="match status" value="1"/>
</dbReference>
<dbReference type="GO" id="GO:0003677">
    <property type="term" value="F:DNA binding"/>
    <property type="evidence" value="ECO:0007669"/>
    <property type="project" value="InterPro"/>
</dbReference>
<keyword evidence="2" id="KW-0479">Metal-binding</keyword>
<evidence type="ECO:0000256" key="9">
    <source>
        <dbReference type="ARBA" id="ARBA00023015"/>
    </source>
</evidence>
<dbReference type="AlphaFoldDB" id="A0AAD8Y910"/>
<feature type="compositionally biased region" description="Basic residues" evidence="12">
    <location>
        <begin position="623"/>
        <end position="636"/>
    </location>
</feature>
<evidence type="ECO:0000313" key="15">
    <source>
        <dbReference type="EMBL" id="KAK1741187.1"/>
    </source>
</evidence>
<dbReference type="GO" id="GO:0006325">
    <property type="term" value="P:chromatin organization"/>
    <property type="evidence" value="ECO:0007669"/>
    <property type="project" value="UniProtKB-KW"/>
</dbReference>
<proteinExistence type="predicted"/>
<sequence length="747" mass="83626">MTEVVDISIIPKVGIEEASMATEAGTSGSSSSSAAGSSAEEDFFIQCDAPNCNEWHEGSTLSPPITPLTASTYETWHCPSCTPYHGPSKLKSVTSMRQGLRKKRRIDFVKLNDPAALLESESNNNGIGVAANDVQEIDFRAKLELRRKKGMFQNGMTAASSTGKGCCLKVITSGGKNEFTTKYVNTHGFNQPVLFATQQPYQIGLKLPGNHFSFDTVAKLVGPYRKTQVIDTATQLTTEYTLQEWVDYLSTPEKERTRILNVITLEYSQTPLGKLVREPQFAREVDFVSQCWPKTTEDLRRILDHCGDNKNNNNNNSLDDKDDNDNGGDNDKSKTSKEEEEDLTELLKELQEEIPRVSKYCLMSAAGSYTDFHVDFGGTAVWYHVYFGQKIFYFIEPTTKNLKIYSEWATNGTSSSGGGGSKKSNANAFLPDLITAAGGDVFEVQLKKGQTLFIPSGWIHAVFTPKDSLVFGGNFVHCHSLEMQLTIFRLEKKMRVGKNYKFPFYQKLMWFVAWDFLKQRDDLMMMMQLGDKGKNSVMGREQQVIQQICGKYPNHVLLGYKALAKELESWSRSKQKITTDQFPENMDVTKVAIQLGELLTKCVAHLGVNTKKEKASIKLEKKEKKKTTKQEKKRHNSQISQEKKPVITPIKCSSSSSPPANKKCKVEGCTQYKRSKCDGYCATHYREQLSLQSGDNIDYNAIPPPGRGCKVDGCNKYKKSKCEGYCLMCFRASVKTTSRPSTSKRAA</sequence>
<keyword evidence="11" id="KW-0539">Nucleus</keyword>
<dbReference type="SUPFAM" id="SSF57903">
    <property type="entry name" value="FYVE/PHD zinc finger"/>
    <property type="match status" value="1"/>
</dbReference>
<dbReference type="InterPro" id="IPR013083">
    <property type="entry name" value="Znf_RING/FYVE/PHD"/>
</dbReference>
<feature type="region of interest" description="Disordered" evidence="12">
    <location>
        <begin position="307"/>
        <end position="343"/>
    </location>
</feature>
<evidence type="ECO:0000259" key="14">
    <source>
        <dbReference type="PROSITE" id="PS51184"/>
    </source>
</evidence>
<evidence type="ECO:0000256" key="3">
    <source>
        <dbReference type="ARBA" id="ARBA00022771"/>
    </source>
</evidence>
<keyword evidence="3" id="KW-0863">Zinc-finger</keyword>
<evidence type="ECO:0000256" key="2">
    <source>
        <dbReference type="ARBA" id="ARBA00022723"/>
    </source>
</evidence>
<dbReference type="GO" id="GO:0051213">
    <property type="term" value="F:dioxygenase activity"/>
    <property type="evidence" value="ECO:0007669"/>
    <property type="project" value="UniProtKB-KW"/>
</dbReference>
<feature type="domain" description="JmjC" evidence="14">
    <location>
        <begin position="332"/>
        <end position="492"/>
    </location>
</feature>
<evidence type="ECO:0000256" key="10">
    <source>
        <dbReference type="ARBA" id="ARBA00023163"/>
    </source>
</evidence>
<dbReference type="InterPro" id="IPR050690">
    <property type="entry name" value="JHDM1_Histone_Demethylase"/>
</dbReference>
<evidence type="ECO:0000256" key="12">
    <source>
        <dbReference type="SAM" id="MobiDB-lite"/>
    </source>
</evidence>
<accession>A0AAD8Y910</accession>
<keyword evidence="16" id="KW-1185">Reference proteome</keyword>
<keyword evidence="7" id="KW-0560">Oxidoreductase</keyword>
<dbReference type="GO" id="GO:0005634">
    <property type="term" value="C:nucleus"/>
    <property type="evidence" value="ECO:0007669"/>
    <property type="project" value="UniProtKB-SubCell"/>
</dbReference>
<evidence type="ECO:0000256" key="5">
    <source>
        <dbReference type="ARBA" id="ARBA00022853"/>
    </source>
</evidence>
<dbReference type="PROSITE" id="PS51036">
    <property type="entry name" value="ZF_A20"/>
    <property type="match status" value="1"/>
</dbReference>
<dbReference type="EMBL" id="JATAAI010000014">
    <property type="protein sequence ID" value="KAK1741187.1"/>
    <property type="molecule type" value="Genomic_DNA"/>
</dbReference>
<name>A0AAD8Y910_9STRA</name>